<name>A0A0E9S857_ANGAN</name>
<dbReference type="EMBL" id="GBXM01070963">
    <property type="protein sequence ID" value="JAH37614.1"/>
    <property type="molecule type" value="Transcribed_RNA"/>
</dbReference>
<sequence length="68" mass="7508">MNNGLISHCAITVATHLLTPSCKPPSGQDARSLRLLNSDTQCYCNPTMSRNNKLCVLISLVDDTRQLY</sequence>
<accession>A0A0E9S857</accession>
<proteinExistence type="predicted"/>
<evidence type="ECO:0000313" key="1">
    <source>
        <dbReference type="EMBL" id="JAH37614.1"/>
    </source>
</evidence>
<protein>
    <submittedName>
        <fullName evidence="1">Uncharacterized protein</fullName>
    </submittedName>
</protein>
<organism evidence="1">
    <name type="scientific">Anguilla anguilla</name>
    <name type="common">European freshwater eel</name>
    <name type="synonym">Muraena anguilla</name>
    <dbReference type="NCBI Taxonomy" id="7936"/>
    <lineage>
        <taxon>Eukaryota</taxon>
        <taxon>Metazoa</taxon>
        <taxon>Chordata</taxon>
        <taxon>Craniata</taxon>
        <taxon>Vertebrata</taxon>
        <taxon>Euteleostomi</taxon>
        <taxon>Actinopterygii</taxon>
        <taxon>Neopterygii</taxon>
        <taxon>Teleostei</taxon>
        <taxon>Anguilliformes</taxon>
        <taxon>Anguillidae</taxon>
        <taxon>Anguilla</taxon>
    </lineage>
</organism>
<dbReference type="AlphaFoldDB" id="A0A0E9S857"/>
<reference evidence="1" key="1">
    <citation type="submission" date="2014-11" db="EMBL/GenBank/DDBJ databases">
        <authorList>
            <person name="Amaro Gonzalez C."/>
        </authorList>
    </citation>
    <scope>NUCLEOTIDE SEQUENCE</scope>
</reference>
<reference evidence="1" key="2">
    <citation type="journal article" date="2015" name="Fish Shellfish Immunol.">
        <title>Early steps in the European eel (Anguilla anguilla)-Vibrio vulnificus interaction in the gills: Role of the RtxA13 toxin.</title>
        <authorList>
            <person name="Callol A."/>
            <person name="Pajuelo D."/>
            <person name="Ebbesson L."/>
            <person name="Teles M."/>
            <person name="MacKenzie S."/>
            <person name="Amaro C."/>
        </authorList>
    </citation>
    <scope>NUCLEOTIDE SEQUENCE</scope>
</reference>